<name>A0A3G2T1M5_9GAMM</name>
<dbReference type="Proteomes" id="UP000279962">
    <property type="component" value="Chromosome"/>
</dbReference>
<reference evidence="1 2" key="1">
    <citation type="submission" date="2018-10" db="EMBL/GenBank/DDBJ databases">
        <title>The complete genome of Acinetobacter wuhouensis strain WCHAW010062.</title>
        <authorList>
            <person name="Hu Y."/>
            <person name="Long H."/>
            <person name="Feng Y."/>
            <person name="Zong Z."/>
        </authorList>
    </citation>
    <scope>NUCLEOTIDE SEQUENCE [LARGE SCALE GENOMIC DNA]</scope>
    <source>
        <strain evidence="1 2">WCHAW010062</strain>
    </source>
</reference>
<dbReference type="RefSeq" id="WP_087554616.1">
    <property type="nucleotide sequence ID" value="NZ_CP033133.1"/>
</dbReference>
<evidence type="ECO:0000313" key="2">
    <source>
        <dbReference type="Proteomes" id="UP000279962"/>
    </source>
</evidence>
<proteinExistence type="predicted"/>
<organism evidence="1 2">
    <name type="scientific">Acinetobacter wuhouensis</name>
    <dbReference type="NCBI Taxonomy" id="1879050"/>
    <lineage>
        <taxon>Bacteria</taxon>
        <taxon>Pseudomonadati</taxon>
        <taxon>Pseudomonadota</taxon>
        <taxon>Gammaproteobacteria</taxon>
        <taxon>Moraxellales</taxon>
        <taxon>Moraxellaceae</taxon>
        <taxon>Acinetobacter</taxon>
    </lineage>
</organism>
<protein>
    <submittedName>
        <fullName evidence="1">Uncharacterized protein</fullName>
    </submittedName>
</protein>
<dbReference type="EMBL" id="CP033133">
    <property type="protein sequence ID" value="AYO53915.1"/>
    <property type="molecule type" value="Genomic_DNA"/>
</dbReference>
<sequence length="255" mass="28450">MLSNDGNLIVLYGGYYNVDPSKSVLGSNFLIYNRITSSLFDPDPSNTMDVRNHFNKMSGDGQSIFSLIQYSDRNEVKKYDVLTKKKNLFATLKSGYNLLSVDNTGKSLLFKSASSSEVINNLPVSGGTGSDNYYIMTPKGNRLLLDSNNYWNSCQNGELKPDGSMVILFCTAAHAGNGLNTDFAENSNFVVFDTNTYENRYIKNKDVLNLTGLSYFDIMGQIHGMDNKGFSFVVRERSTESPLKNPTKIFFISCH</sequence>
<dbReference type="AlphaFoldDB" id="A0A3G2T1M5"/>
<gene>
    <name evidence="1" type="ORF">CDG68_09830</name>
</gene>
<accession>A0A3G2T1M5</accession>
<evidence type="ECO:0000313" key="1">
    <source>
        <dbReference type="EMBL" id="AYO53915.1"/>
    </source>
</evidence>